<comment type="caution">
    <text evidence="8">The sequence shown here is derived from an EMBL/GenBank/DDBJ whole genome shotgun (WGS) entry which is preliminary data.</text>
</comment>
<accession>A0ABR9KS99</accession>
<dbReference type="NCBIfam" id="TIGR03144">
    <property type="entry name" value="cytochr_II_ccsB"/>
    <property type="match status" value="1"/>
</dbReference>
<feature type="transmembrane region" description="Helical" evidence="6">
    <location>
        <begin position="208"/>
        <end position="236"/>
    </location>
</feature>
<evidence type="ECO:0000313" key="9">
    <source>
        <dbReference type="Proteomes" id="UP000661607"/>
    </source>
</evidence>
<evidence type="ECO:0000313" key="8">
    <source>
        <dbReference type="EMBL" id="MBE1564918.1"/>
    </source>
</evidence>
<gene>
    <name evidence="8" type="ORF">H4W81_007697</name>
</gene>
<feature type="transmembrane region" description="Helical" evidence="6">
    <location>
        <begin position="291"/>
        <end position="310"/>
    </location>
</feature>
<keyword evidence="9" id="KW-1185">Reference proteome</keyword>
<feature type="domain" description="Cytochrome c assembly protein" evidence="7">
    <location>
        <begin position="145"/>
        <end position="343"/>
    </location>
</feature>
<evidence type="ECO:0000256" key="1">
    <source>
        <dbReference type="ARBA" id="ARBA00004141"/>
    </source>
</evidence>
<keyword evidence="4 6" id="KW-1133">Transmembrane helix</keyword>
<evidence type="ECO:0000256" key="2">
    <source>
        <dbReference type="ARBA" id="ARBA00022692"/>
    </source>
</evidence>
<protein>
    <submittedName>
        <fullName evidence="8">Cytochrome c-type biogenesis protein CcsB</fullName>
    </submittedName>
</protein>
<dbReference type="InterPro" id="IPR045062">
    <property type="entry name" value="Cyt_c_biogenesis_CcsA/CcmC"/>
</dbReference>
<keyword evidence="2 6" id="KW-0812">Transmembrane</keyword>
<reference evidence="8 9" key="1">
    <citation type="submission" date="2020-10" db="EMBL/GenBank/DDBJ databases">
        <title>Sequencing the genomes of 1000 actinobacteria strains.</title>
        <authorList>
            <person name="Klenk H.-P."/>
        </authorList>
    </citation>
    <scope>NUCLEOTIDE SEQUENCE [LARGE SCALE GENOMIC DNA]</scope>
    <source>
        <strain evidence="8 9">DSM 43748</strain>
    </source>
</reference>
<name>A0ABR9KS99_9ACTN</name>
<keyword evidence="5 6" id="KW-0472">Membrane</keyword>
<dbReference type="InterPro" id="IPR002541">
    <property type="entry name" value="Cyt_c_assembly"/>
</dbReference>
<dbReference type="PANTHER" id="PTHR30071">
    <property type="entry name" value="HEME EXPORTER PROTEIN C"/>
    <property type="match status" value="1"/>
</dbReference>
<dbReference type="EMBL" id="JADBEF010000001">
    <property type="protein sequence ID" value="MBE1564918.1"/>
    <property type="molecule type" value="Genomic_DNA"/>
</dbReference>
<dbReference type="Proteomes" id="UP000661607">
    <property type="component" value="Unassembled WGS sequence"/>
</dbReference>
<comment type="subcellular location">
    <subcellularLocation>
        <location evidence="1">Membrane</location>
        <topology evidence="1">Multi-pass membrane protein</topology>
    </subcellularLocation>
</comment>
<sequence length="350" mass="36299">MSAEQLAGLSDDLVLGTVLLYLAAMVGFALELAFGRARTNTGATAITVTESGVTESGVTEDVAAGAAKEALAAAGSVAAGASSAALAASKPGEGDGADGVVVRSPEPPSWAPIAGGIGVLLAWLGLAANLGSVITRGLAVGRWPWGNMYEFVVSICLAAVAAFLVTQLRSNVRFLGAFVMVTAALGLGFAVIWLHVPAGPVVPALNSYWIAIHVSAAIVASGLFTVAGVSGILYLIRRDGFSRLPTRADLERVAHRAIVFAFPVWTFAVIAGALWADKAWGRYWGWDPKEIWAFITWIAYAAYLHARATAGWKGRSATVVQLIAFACLLFNLVGVNIFLGGLHSYADVGG</sequence>
<dbReference type="Pfam" id="PF01578">
    <property type="entry name" value="Cytochrom_C_asm"/>
    <property type="match status" value="1"/>
</dbReference>
<feature type="transmembrane region" description="Helical" evidence="6">
    <location>
        <begin position="322"/>
        <end position="346"/>
    </location>
</feature>
<evidence type="ECO:0000256" key="5">
    <source>
        <dbReference type="ARBA" id="ARBA00023136"/>
    </source>
</evidence>
<evidence type="ECO:0000256" key="6">
    <source>
        <dbReference type="SAM" id="Phobius"/>
    </source>
</evidence>
<feature type="transmembrane region" description="Helical" evidence="6">
    <location>
        <begin position="113"/>
        <end position="134"/>
    </location>
</feature>
<feature type="transmembrane region" description="Helical" evidence="6">
    <location>
        <begin position="257"/>
        <end position="276"/>
    </location>
</feature>
<dbReference type="PANTHER" id="PTHR30071:SF1">
    <property type="entry name" value="CYTOCHROME B_B6 PROTEIN-RELATED"/>
    <property type="match status" value="1"/>
</dbReference>
<evidence type="ECO:0000259" key="7">
    <source>
        <dbReference type="Pfam" id="PF01578"/>
    </source>
</evidence>
<feature type="transmembrane region" description="Helical" evidence="6">
    <location>
        <begin position="13"/>
        <end position="34"/>
    </location>
</feature>
<dbReference type="InterPro" id="IPR017562">
    <property type="entry name" value="Cyt_c_biogenesis_CcsA"/>
</dbReference>
<dbReference type="RefSeq" id="WP_192779219.1">
    <property type="nucleotide sequence ID" value="NZ_BAAASY010000009.1"/>
</dbReference>
<proteinExistence type="predicted"/>
<keyword evidence="3" id="KW-0201">Cytochrome c-type biogenesis</keyword>
<evidence type="ECO:0000256" key="4">
    <source>
        <dbReference type="ARBA" id="ARBA00022989"/>
    </source>
</evidence>
<evidence type="ECO:0000256" key="3">
    <source>
        <dbReference type="ARBA" id="ARBA00022748"/>
    </source>
</evidence>
<organism evidence="8 9">
    <name type="scientific">Nonomuraea africana</name>
    <dbReference type="NCBI Taxonomy" id="46171"/>
    <lineage>
        <taxon>Bacteria</taxon>
        <taxon>Bacillati</taxon>
        <taxon>Actinomycetota</taxon>
        <taxon>Actinomycetes</taxon>
        <taxon>Streptosporangiales</taxon>
        <taxon>Streptosporangiaceae</taxon>
        <taxon>Nonomuraea</taxon>
    </lineage>
</organism>
<feature type="transmembrane region" description="Helical" evidence="6">
    <location>
        <begin position="172"/>
        <end position="196"/>
    </location>
</feature>
<feature type="transmembrane region" description="Helical" evidence="6">
    <location>
        <begin position="146"/>
        <end position="165"/>
    </location>
</feature>